<dbReference type="PANTHER" id="PTHR36503:SF1">
    <property type="entry name" value="BLR2520 PROTEIN"/>
    <property type="match status" value="1"/>
</dbReference>
<feature type="domain" description="VOC" evidence="1">
    <location>
        <begin position="3"/>
        <end position="118"/>
    </location>
</feature>
<dbReference type="Gene3D" id="3.10.180.10">
    <property type="entry name" value="2,3-Dihydroxybiphenyl 1,2-Dioxygenase, domain 1"/>
    <property type="match status" value="1"/>
</dbReference>
<organism evidence="2 3">
    <name type="scientific">Massilia litorea</name>
    <dbReference type="NCBI Taxonomy" id="2769491"/>
    <lineage>
        <taxon>Bacteria</taxon>
        <taxon>Pseudomonadati</taxon>
        <taxon>Pseudomonadota</taxon>
        <taxon>Betaproteobacteria</taxon>
        <taxon>Burkholderiales</taxon>
        <taxon>Oxalobacteraceae</taxon>
        <taxon>Telluria group</taxon>
        <taxon>Massilia</taxon>
    </lineage>
</organism>
<accession>A0A7L9U4X0</accession>
<evidence type="ECO:0000313" key="2">
    <source>
        <dbReference type="EMBL" id="QOL50121.1"/>
    </source>
</evidence>
<dbReference type="KEGG" id="mlir:LPB04_01985"/>
<dbReference type="InterPro" id="IPR037523">
    <property type="entry name" value="VOC_core"/>
</dbReference>
<gene>
    <name evidence="2" type="ORF">LPB04_01985</name>
</gene>
<dbReference type="InterPro" id="IPR029068">
    <property type="entry name" value="Glyas_Bleomycin-R_OHBP_Dase"/>
</dbReference>
<dbReference type="EMBL" id="CP062941">
    <property type="protein sequence ID" value="QOL50121.1"/>
    <property type="molecule type" value="Genomic_DNA"/>
</dbReference>
<dbReference type="AlphaFoldDB" id="A0A7L9U4X0"/>
<dbReference type="RefSeq" id="WP_193687144.1">
    <property type="nucleotide sequence ID" value="NZ_CP062941.1"/>
</dbReference>
<dbReference type="SUPFAM" id="SSF54593">
    <property type="entry name" value="Glyoxalase/Bleomycin resistance protein/Dihydroxybiphenyl dioxygenase"/>
    <property type="match status" value="1"/>
</dbReference>
<reference evidence="2 3" key="1">
    <citation type="submission" date="2020-10" db="EMBL/GenBank/DDBJ databases">
        <title>Genome sequencing of Massilia sp. LPB0304.</title>
        <authorList>
            <person name="Kim J."/>
        </authorList>
    </citation>
    <scope>NUCLEOTIDE SEQUENCE [LARGE SCALE GENOMIC DNA]</scope>
    <source>
        <strain evidence="2 3">LPB0304</strain>
    </source>
</reference>
<protein>
    <submittedName>
        <fullName evidence="2">VOC family protein</fullName>
    </submittedName>
</protein>
<dbReference type="PROSITE" id="PS51819">
    <property type="entry name" value="VOC"/>
    <property type="match status" value="1"/>
</dbReference>
<name>A0A7L9U4X0_9BURK</name>
<evidence type="ECO:0000313" key="3">
    <source>
        <dbReference type="Proteomes" id="UP000593875"/>
    </source>
</evidence>
<dbReference type="PANTHER" id="PTHR36503">
    <property type="entry name" value="BLR2520 PROTEIN"/>
    <property type="match status" value="1"/>
</dbReference>
<evidence type="ECO:0000259" key="1">
    <source>
        <dbReference type="PROSITE" id="PS51819"/>
    </source>
</evidence>
<dbReference type="Pfam" id="PF00903">
    <property type="entry name" value="Glyoxalase"/>
    <property type="match status" value="1"/>
</dbReference>
<sequence>MIRDHMYVLAVHDLERSAAFYRDALGFATHDMGDPGWRMFVRDGCRIMAGECRDAMPPADTGFHSYYGYLVVEDADAEYARAVAAGAEITKEIRDEPWDMREFGLRTVDGHRLMVGHELPAA</sequence>
<keyword evidence="3" id="KW-1185">Reference proteome</keyword>
<proteinExistence type="predicted"/>
<dbReference type="InterPro" id="IPR004360">
    <property type="entry name" value="Glyas_Fos-R_dOase_dom"/>
</dbReference>
<dbReference type="Proteomes" id="UP000593875">
    <property type="component" value="Chromosome"/>
</dbReference>